<dbReference type="EMBL" id="SEYY01010635">
    <property type="protein sequence ID" value="KAB7501441.1"/>
    <property type="molecule type" value="Genomic_DNA"/>
</dbReference>
<proteinExistence type="predicted"/>
<gene>
    <name evidence="2" type="primary">Atm</name>
    <name evidence="2" type="ORF">Anas_14419</name>
</gene>
<protein>
    <submittedName>
        <fullName evidence="2">Serine-protein kinase ATM</fullName>
    </submittedName>
</protein>
<dbReference type="GO" id="GO:0016301">
    <property type="term" value="F:kinase activity"/>
    <property type="evidence" value="ECO:0007669"/>
    <property type="project" value="UniProtKB-KW"/>
</dbReference>
<keyword evidence="3" id="KW-1185">Reference proteome</keyword>
<feature type="non-terminal residue" evidence="2">
    <location>
        <position position="176"/>
    </location>
</feature>
<feature type="chain" id="PRO_5024387935" evidence="1">
    <location>
        <begin position="20"/>
        <end position="176"/>
    </location>
</feature>
<evidence type="ECO:0000313" key="3">
    <source>
        <dbReference type="Proteomes" id="UP000326759"/>
    </source>
</evidence>
<keyword evidence="2" id="KW-0808">Transferase</keyword>
<dbReference type="Proteomes" id="UP000326759">
    <property type="component" value="Unassembled WGS sequence"/>
</dbReference>
<name>A0A5N5T4G1_9CRUS</name>
<organism evidence="2 3">
    <name type="scientific">Armadillidium nasatum</name>
    <dbReference type="NCBI Taxonomy" id="96803"/>
    <lineage>
        <taxon>Eukaryota</taxon>
        <taxon>Metazoa</taxon>
        <taxon>Ecdysozoa</taxon>
        <taxon>Arthropoda</taxon>
        <taxon>Crustacea</taxon>
        <taxon>Multicrustacea</taxon>
        <taxon>Malacostraca</taxon>
        <taxon>Eumalacostraca</taxon>
        <taxon>Peracarida</taxon>
        <taxon>Isopoda</taxon>
        <taxon>Oniscidea</taxon>
        <taxon>Crinocheta</taxon>
        <taxon>Armadillidiidae</taxon>
        <taxon>Armadillidium</taxon>
    </lineage>
</organism>
<keyword evidence="2" id="KW-0418">Kinase</keyword>
<feature type="signal peptide" evidence="1">
    <location>
        <begin position="1"/>
        <end position="19"/>
    </location>
</feature>
<feature type="non-terminal residue" evidence="2">
    <location>
        <position position="1"/>
    </location>
</feature>
<evidence type="ECO:0000313" key="2">
    <source>
        <dbReference type="EMBL" id="KAB7501441.1"/>
    </source>
</evidence>
<dbReference type="AlphaFoldDB" id="A0A5N5T4G1"/>
<evidence type="ECO:0000256" key="1">
    <source>
        <dbReference type="SAM" id="SignalP"/>
    </source>
</evidence>
<sequence length="176" mass="20867">IINCTFLFQCLNFILYIFAGKICQDLGNRSFNSQCWQKNKKQLYLVIYEYILEVASYCRISKNVNMKEFMPDEFEILAARLCSQLFNDYEEVTTLEVTQIGATQTQSSSFKLGSKRRKIEIGFSSICEKLQDHGALNESIPWYRIIYRMLKEHTEFFIMFRRRERLMDSLIQALQS</sequence>
<comment type="caution">
    <text evidence="2">The sequence shown here is derived from an EMBL/GenBank/DDBJ whole genome shotgun (WGS) entry which is preliminary data.</text>
</comment>
<reference evidence="2 3" key="1">
    <citation type="journal article" date="2019" name="PLoS Biol.">
        <title>Sex chromosomes control vertical transmission of feminizing Wolbachia symbionts in an isopod.</title>
        <authorList>
            <person name="Becking T."/>
            <person name="Chebbi M.A."/>
            <person name="Giraud I."/>
            <person name="Moumen B."/>
            <person name="Laverre T."/>
            <person name="Caubet Y."/>
            <person name="Peccoud J."/>
            <person name="Gilbert C."/>
            <person name="Cordaux R."/>
        </authorList>
    </citation>
    <scope>NUCLEOTIDE SEQUENCE [LARGE SCALE GENOMIC DNA]</scope>
    <source>
        <strain evidence="2">ANa2</strain>
        <tissue evidence="2">Whole body excluding digestive tract and cuticle</tissue>
    </source>
</reference>
<accession>A0A5N5T4G1</accession>
<dbReference type="OrthoDB" id="381190at2759"/>
<keyword evidence="1" id="KW-0732">Signal</keyword>